<dbReference type="GO" id="GO:0005737">
    <property type="term" value="C:cytoplasm"/>
    <property type="evidence" value="ECO:0007669"/>
    <property type="project" value="TreeGrafter"/>
</dbReference>
<dbReference type="GO" id="GO:0043171">
    <property type="term" value="P:peptide catabolic process"/>
    <property type="evidence" value="ECO:0007669"/>
    <property type="project" value="TreeGrafter"/>
</dbReference>
<comment type="similarity">
    <text evidence="1">Belongs to the WD repeat G protein beta family.</text>
</comment>
<feature type="site" description="Transition state stabilizer" evidence="10">
    <location>
        <position position="377"/>
    </location>
</feature>
<dbReference type="InterPro" id="IPR036322">
    <property type="entry name" value="WD40_repeat_dom_sf"/>
</dbReference>
<dbReference type="InterPro" id="IPR034016">
    <property type="entry name" value="M1_APN-typ"/>
</dbReference>
<evidence type="ECO:0000256" key="4">
    <source>
        <dbReference type="ARBA" id="ARBA00022737"/>
    </source>
</evidence>
<dbReference type="InterPro" id="IPR001632">
    <property type="entry name" value="WD40_G-protein_beta-like"/>
</dbReference>
<dbReference type="InterPro" id="IPR020472">
    <property type="entry name" value="WD40_PAC1"/>
</dbReference>
<evidence type="ECO:0000256" key="2">
    <source>
        <dbReference type="ARBA" id="ARBA00010136"/>
    </source>
</evidence>
<evidence type="ECO:0000256" key="8">
    <source>
        <dbReference type="ARBA" id="ARBA00069676"/>
    </source>
</evidence>
<keyword evidence="5" id="KW-0807">Transducer</keyword>
<dbReference type="PROSITE" id="PS00678">
    <property type="entry name" value="WD_REPEATS_1"/>
    <property type="match status" value="1"/>
</dbReference>
<organism evidence="14">
    <name type="scientific">Triticum urartu</name>
    <name type="common">Red wild einkorn</name>
    <name type="synonym">Crithodium urartu</name>
    <dbReference type="NCBI Taxonomy" id="4572"/>
    <lineage>
        <taxon>Eukaryota</taxon>
        <taxon>Viridiplantae</taxon>
        <taxon>Streptophyta</taxon>
        <taxon>Embryophyta</taxon>
        <taxon>Tracheophyta</taxon>
        <taxon>Spermatophyta</taxon>
        <taxon>Magnoliopsida</taxon>
        <taxon>Liliopsida</taxon>
        <taxon>Poales</taxon>
        <taxon>Poaceae</taxon>
        <taxon>BOP clade</taxon>
        <taxon>Pooideae</taxon>
        <taxon>Triticodae</taxon>
        <taxon>Triticeae</taxon>
        <taxon>Triticinae</taxon>
        <taxon>Triticum</taxon>
    </lineage>
</organism>
<dbReference type="Pfam" id="PF25391">
    <property type="entry name" value="WD40_Gbeta"/>
    <property type="match status" value="1"/>
</dbReference>
<dbReference type="FunFam" id="2.60.40.1910:FF:000007">
    <property type="entry name" value="Aminopeptidase"/>
    <property type="match status" value="1"/>
</dbReference>
<evidence type="ECO:0000256" key="3">
    <source>
        <dbReference type="ARBA" id="ARBA00022574"/>
    </source>
</evidence>
<dbReference type="eggNOG" id="KOG0286">
    <property type="taxonomic scope" value="Eukaryota"/>
</dbReference>
<protein>
    <recommendedName>
        <fullName evidence="8">Guanine nucleotide-binding protein subunit beta</fullName>
    </recommendedName>
    <alternativeName>
        <fullName evidence="9">WD40 repeat-containing protein 80</fullName>
    </alternativeName>
</protein>
<dbReference type="InterPro" id="IPR015943">
    <property type="entry name" value="WD40/YVTN_repeat-like_dom_sf"/>
</dbReference>
<dbReference type="SUPFAM" id="SSF63737">
    <property type="entry name" value="Leukotriene A4 hydrolase N-terminal domain"/>
    <property type="match status" value="1"/>
</dbReference>
<dbReference type="InterPro" id="IPR019775">
    <property type="entry name" value="WD40_repeat_CS"/>
</dbReference>
<dbReference type="PRINTS" id="PR00319">
    <property type="entry name" value="GPROTEINB"/>
</dbReference>
<dbReference type="Gene3D" id="1.10.390.10">
    <property type="entry name" value="Neutral Protease Domain 2"/>
    <property type="match status" value="2"/>
</dbReference>
<comment type="function">
    <text evidence="6">Guanine nucleotide-binding proteins (G proteins) are involved as modulators or transducers in various transmembrane signaling systems. The beta and gamma chains are required for the GTPase activity, for replacement of GDP by GTP, and for G protein-effector interaction.</text>
</comment>
<evidence type="ECO:0000256" key="9">
    <source>
        <dbReference type="ARBA" id="ARBA00078150"/>
    </source>
</evidence>
<dbReference type="GO" id="GO:0005886">
    <property type="term" value="C:plasma membrane"/>
    <property type="evidence" value="ECO:0007669"/>
    <property type="project" value="UniProtKB-ARBA"/>
</dbReference>
<evidence type="ECO:0000256" key="6">
    <source>
        <dbReference type="ARBA" id="ARBA00059397"/>
    </source>
</evidence>
<dbReference type="eggNOG" id="KOG1046">
    <property type="taxonomic scope" value="Eukaryota"/>
</dbReference>
<dbReference type="GO" id="GO:0008270">
    <property type="term" value="F:zinc ion binding"/>
    <property type="evidence" value="ECO:0007669"/>
    <property type="project" value="InterPro"/>
</dbReference>
<dbReference type="CDD" id="cd00200">
    <property type="entry name" value="WD40"/>
    <property type="match status" value="1"/>
</dbReference>
<keyword evidence="3" id="KW-0853">WD repeat</keyword>
<dbReference type="MEROPS" id="M01.A25"/>
<dbReference type="InterPro" id="IPR027268">
    <property type="entry name" value="Peptidase_M4/M1_CTD_sf"/>
</dbReference>
<dbReference type="OMA" id="HDMAGFY"/>
<keyword evidence="4" id="KW-0677">Repeat</keyword>
<dbReference type="Gene3D" id="2.60.40.1910">
    <property type="match status" value="1"/>
</dbReference>
<accession>M7Y795</accession>
<evidence type="ECO:0000256" key="7">
    <source>
        <dbReference type="ARBA" id="ARBA00064706"/>
    </source>
</evidence>
<dbReference type="Pfam" id="PF17900">
    <property type="entry name" value="Peptidase_M1_N"/>
    <property type="match status" value="1"/>
</dbReference>
<dbReference type="Gene3D" id="2.130.10.10">
    <property type="entry name" value="YVTN repeat-like/Quinoprotein amine dehydrogenase"/>
    <property type="match status" value="1"/>
</dbReference>
<dbReference type="PROSITE" id="PS50294">
    <property type="entry name" value="WD_REPEATS_REGION"/>
    <property type="match status" value="5"/>
</dbReference>
<reference evidence="14" key="1">
    <citation type="journal article" date="2013" name="Nature">
        <title>Draft genome of the wheat A-genome progenitor Triticum urartu.</title>
        <authorList>
            <person name="Ling H.Q."/>
            <person name="Zhao S."/>
            <person name="Liu D."/>
            <person name="Wang J."/>
            <person name="Sun H."/>
            <person name="Zhang C."/>
            <person name="Fan H."/>
            <person name="Li D."/>
            <person name="Dong L."/>
            <person name="Tao Y."/>
            <person name="Gao C."/>
            <person name="Wu H."/>
            <person name="Li Y."/>
            <person name="Cui Y."/>
            <person name="Guo X."/>
            <person name="Zheng S."/>
            <person name="Wang B."/>
            <person name="Yu K."/>
            <person name="Liang Q."/>
            <person name="Yang W."/>
            <person name="Lou X."/>
            <person name="Chen J."/>
            <person name="Feng M."/>
            <person name="Jian J."/>
            <person name="Zhang X."/>
            <person name="Luo G."/>
            <person name="Jiang Y."/>
            <person name="Liu J."/>
            <person name="Wang Z."/>
            <person name="Sha Y."/>
            <person name="Zhang B."/>
            <person name="Wu H."/>
            <person name="Tang D."/>
            <person name="Shen Q."/>
            <person name="Xue P."/>
            <person name="Zou S."/>
            <person name="Wang X."/>
            <person name="Liu X."/>
            <person name="Wang F."/>
            <person name="Yang Y."/>
            <person name="An X."/>
            <person name="Dong Z."/>
            <person name="Zhang K."/>
            <person name="Zhang X."/>
            <person name="Luo M.C."/>
            <person name="Dvorak J."/>
            <person name="Tong Y."/>
            <person name="Wang J."/>
            <person name="Yang H."/>
            <person name="Li Z."/>
            <person name="Wang D."/>
            <person name="Zhang A."/>
            <person name="Wang J."/>
        </authorList>
    </citation>
    <scope>NUCLEOTIDE SEQUENCE</scope>
</reference>
<evidence type="ECO:0000313" key="14">
    <source>
        <dbReference type="EMBL" id="EMS45783.1"/>
    </source>
</evidence>
<dbReference type="Gene3D" id="1.25.50.20">
    <property type="match status" value="1"/>
</dbReference>
<dbReference type="GO" id="GO:0005615">
    <property type="term" value="C:extracellular space"/>
    <property type="evidence" value="ECO:0007669"/>
    <property type="project" value="TreeGrafter"/>
</dbReference>
<dbReference type="EMBL" id="KD282038">
    <property type="protein sequence ID" value="EMS45783.1"/>
    <property type="molecule type" value="Genomic_DNA"/>
</dbReference>
<dbReference type="InterPro" id="IPR014782">
    <property type="entry name" value="Peptidase_M1_dom"/>
</dbReference>
<comment type="subunit">
    <text evidence="7">G proteins are composed of 3 units, alpha, beta and gamma. Interacts with the gamma subunits RGG1 and RGG2.</text>
</comment>
<dbReference type="Gene3D" id="3.30.2010.30">
    <property type="match status" value="1"/>
</dbReference>
<dbReference type="InterPro" id="IPR045357">
    <property type="entry name" value="Aminopeptidase_N-like_N"/>
</dbReference>
<feature type="domain" description="Aminopeptidase N-like N-terminal" evidence="13">
    <location>
        <begin position="81"/>
        <end position="198"/>
    </location>
</feature>
<evidence type="ECO:0000259" key="12">
    <source>
        <dbReference type="Pfam" id="PF11838"/>
    </source>
</evidence>
<evidence type="ECO:0000259" key="13">
    <source>
        <dbReference type="Pfam" id="PF17900"/>
    </source>
</evidence>
<feature type="domain" description="Peptidase M1 membrane alanine aminopeptidase" evidence="11">
    <location>
        <begin position="468"/>
        <end position="524"/>
    </location>
</feature>
<dbReference type="InterPro" id="IPR001680">
    <property type="entry name" value="WD40_rpt"/>
</dbReference>
<dbReference type="InterPro" id="IPR042097">
    <property type="entry name" value="Aminopeptidase_N-like_N_sf"/>
</dbReference>
<feature type="domain" description="Peptidase M1 membrane alanine aminopeptidase" evidence="11">
    <location>
        <begin position="321"/>
        <end position="401"/>
    </location>
</feature>
<gene>
    <name evidence="14" type="ORF">TRIUR3_10244</name>
</gene>
<dbReference type="CDD" id="cd09601">
    <property type="entry name" value="M1_APN-Q_like"/>
    <property type="match status" value="1"/>
</dbReference>
<dbReference type="PANTHER" id="PTHR11533">
    <property type="entry name" value="PROTEASE M1 ZINC METALLOPROTEASE"/>
    <property type="match status" value="1"/>
</dbReference>
<dbReference type="SUPFAM" id="SSF55486">
    <property type="entry name" value="Metalloproteases ('zincins'), catalytic domain"/>
    <property type="match status" value="2"/>
</dbReference>
<dbReference type="FunFam" id="2.130.10.10:FF:000580">
    <property type="entry name" value="Guanine nucleotide-binding protein subunit beta"/>
    <property type="match status" value="1"/>
</dbReference>
<comment type="similarity">
    <text evidence="2">Belongs to the peptidase M1 family.</text>
</comment>
<dbReference type="GO" id="GO:0007165">
    <property type="term" value="P:signal transduction"/>
    <property type="evidence" value="ECO:0007669"/>
    <property type="project" value="UniProtKB-KW"/>
</dbReference>
<feature type="domain" description="ERAP1-like C-terminal" evidence="12">
    <location>
        <begin position="601"/>
        <end position="919"/>
    </location>
</feature>
<dbReference type="PANTHER" id="PTHR11533:SF298">
    <property type="entry name" value="AMINOPEPTIDASE M1-B"/>
    <property type="match status" value="1"/>
</dbReference>
<dbReference type="GO" id="GO:0006508">
    <property type="term" value="P:proteolysis"/>
    <property type="evidence" value="ECO:0007669"/>
    <property type="project" value="TreeGrafter"/>
</dbReference>
<proteinExistence type="inferred from homology"/>
<dbReference type="InterPro" id="IPR050344">
    <property type="entry name" value="Peptidase_M1_aminopeptidases"/>
</dbReference>
<name>M7Y795_TRIUA</name>
<dbReference type="InterPro" id="IPR016346">
    <property type="entry name" value="G-protein_beta_1-5"/>
</dbReference>
<sequence length="1344" mass="149528">MAESPEQFRGQSRLPRFAEPLRYDLPAALAGDRSSIRFQALAAPSPPSEAGPPISCLFLGFSWRGCVGLQDWAPTEVVQFEEDEILVLGFDRELPLGEGVLAMDFTGTLNDQMRGFYRSKYEYKGEARNMAVTQFEAADARRCFPCWDEPAFKAKFKITLEVPAELVALSNMPVAKETVCGPLKTVYYEESPLMSTYLVAIVVGLFDYIESSTLEGTKVRVYTQVGKTIQGKFALDVGVKALDLFKDYFATPYPLPKLDMIAIPDFAAGAMENYGLVTYRESALLYDEQLSSASNKQQVMAIFCSSPFVSLTTKVVMFEQVSYLAVESIFPEWNNWTQFLDETTSGLRLDALAESHPIEVDVNHASEIDAIFDSISYDKGASVIRMLQSYLGAERFQNSLNFDFWDIYIYAPNLRPLSNLPLILKPAQICPSAVRCTYRNTLLCHYRPVKAGQSRSKGFDRPEKNSKKILKNLNSCVIKDTQVCKKALASYIKKYAYSNAKTEDLWAVLEEETGEPVKDLMTTWTKQQGYPVIYAKLNGQDLELEQAQFLSDGSSGPGMWIVPMTACCGSYDLNKKFLLKGKTDTMHVKDFAATQSGQNFWIKLNIDQTGFYRVKYDDELAAGLENAIKAKKLSLMDMIGIVEDSYALSVACKQTLTSLLRLLNAYRHESDYTILSHVTSVCLSVNKISTDANPDLSSDIKKLLIKLLLLAAKRVGWDPKDGESHLDVMLRSLLLIALVKLGHEETINEGIRRFHIFLEDRKTPLLPPDNRKAAYLAVMRTVSTSNRAGYDVLLKIYKETSEAQEKSRILGSLSSCPDKDIVVEALNLMLTDEVRNQDAFYVLGGISLEGREAAWAWLKDNWDHVVKTWPSSSLISDFVNSTVSPFTSEEKAAEVSEFFATRVKPSFERALKQSLERVRISARWIDSIKSEANLAQTLCSLSRLVKMILALRQKSIILGDVESLANISSSALDNNLLKEGMDGNPNEGDGYSRKCNMSNYLKLAVEKYSKAQGRTAVSFNPTDLVCCRTLQGHSGKVYSLDWTPEKNWIVSASQDGRLIVWNALTSQKTHAIKLHCPWVMTCAFAPNGQSVACGGLDSACSIFNLSSQADRDGNMPVSRVLTGHKGYVSSCQYVPDQETRLITGSGDQTCVLWDVTTGQRISIFGGEFPSGHTADVLSLSINSLNTNMFISGSCDTTVRLWDLRIASRAVRTYHGHEGDINSVKFFPDGQRFGTGSDDGTCRLFDMRTGHQLQVYNREPDRNDNELPIVTSVAFSISGRLLFAGYSNGDCYVWDTLLAEVVLNLGTLQNSHEGRISCLGLSSDGSALCTGSWDKNLKVWDELSI</sequence>
<dbReference type="GO" id="GO:0070006">
    <property type="term" value="F:metalloaminopeptidase activity"/>
    <property type="evidence" value="ECO:0007669"/>
    <property type="project" value="TreeGrafter"/>
</dbReference>
<evidence type="ECO:0000256" key="1">
    <source>
        <dbReference type="ARBA" id="ARBA00009768"/>
    </source>
</evidence>
<evidence type="ECO:0000256" key="5">
    <source>
        <dbReference type="ARBA" id="ARBA00023224"/>
    </source>
</evidence>
<feature type="domain" description="Peptidase M1 membrane alanine aminopeptidase" evidence="11">
    <location>
        <begin position="233"/>
        <end position="302"/>
    </location>
</feature>
<dbReference type="Gene3D" id="2.60.40.1730">
    <property type="entry name" value="tricorn interacting facor f3 domain"/>
    <property type="match status" value="1"/>
</dbReference>
<dbReference type="Pfam" id="PF11838">
    <property type="entry name" value="ERAP1_C"/>
    <property type="match status" value="1"/>
</dbReference>
<dbReference type="GO" id="GO:0042277">
    <property type="term" value="F:peptide binding"/>
    <property type="evidence" value="ECO:0007669"/>
    <property type="project" value="TreeGrafter"/>
</dbReference>
<dbReference type="Pfam" id="PF01433">
    <property type="entry name" value="Peptidase_M1"/>
    <property type="match status" value="3"/>
</dbReference>
<dbReference type="PROSITE" id="PS50082">
    <property type="entry name" value="WD_REPEATS_2"/>
    <property type="match status" value="5"/>
</dbReference>
<dbReference type="FunFam" id="1.25.50.20:FF:000002">
    <property type="entry name" value="Aminopeptidase"/>
    <property type="match status" value="1"/>
</dbReference>
<dbReference type="STRING" id="4572.M7Y795"/>
<dbReference type="FunFam" id="1.10.390.10:FF:000033">
    <property type="entry name" value="Endoplasmic reticulum aminopeptidase 1b"/>
    <property type="match status" value="1"/>
</dbReference>
<evidence type="ECO:0000256" key="10">
    <source>
        <dbReference type="PIRSR" id="PIRSR634016-4"/>
    </source>
</evidence>
<dbReference type="SMART" id="SM00320">
    <property type="entry name" value="WD40"/>
    <property type="match status" value="7"/>
</dbReference>
<evidence type="ECO:0000259" key="11">
    <source>
        <dbReference type="Pfam" id="PF01433"/>
    </source>
</evidence>
<dbReference type="PRINTS" id="PR00320">
    <property type="entry name" value="GPROTEINBRPT"/>
</dbReference>
<dbReference type="SUPFAM" id="SSF50978">
    <property type="entry name" value="WD40 repeat-like"/>
    <property type="match status" value="1"/>
</dbReference>
<dbReference type="InterPro" id="IPR024571">
    <property type="entry name" value="ERAP1-like_C_dom"/>
</dbReference>